<dbReference type="InterPro" id="IPR000209">
    <property type="entry name" value="Peptidase_S8/S53_dom"/>
</dbReference>
<dbReference type="InterPro" id="IPR036852">
    <property type="entry name" value="Peptidase_S8/S53_dom_sf"/>
</dbReference>
<dbReference type="PANTHER" id="PTHR43806">
    <property type="entry name" value="PEPTIDASE S8"/>
    <property type="match status" value="1"/>
</dbReference>
<gene>
    <name evidence="8" type="ORF">SAMN04487947_3626</name>
</gene>
<dbReference type="PROSITE" id="PS00138">
    <property type="entry name" value="SUBTILASE_SER"/>
    <property type="match status" value="1"/>
</dbReference>
<dbReference type="InterPro" id="IPR023827">
    <property type="entry name" value="Peptidase_S8_Asp-AS"/>
</dbReference>
<dbReference type="InterPro" id="IPR050131">
    <property type="entry name" value="Peptidase_S8_subtilisin-like"/>
</dbReference>
<evidence type="ECO:0000259" key="7">
    <source>
        <dbReference type="Pfam" id="PF00082"/>
    </source>
</evidence>
<dbReference type="InterPro" id="IPR015500">
    <property type="entry name" value="Peptidase_S8_subtilisin-rel"/>
</dbReference>
<feature type="active site" description="Charge relay system" evidence="5">
    <location>
        <position position="83"/>
    </location>
</feature>
<feature type="active site" description="Charge relay system" evidence="5">
    <location>
        <position position="242"/>
    </location>
</feature>
<organism evidence="8 9">
    <name type="scientific">Halogeometricum rufum</name>
    <dbReference type="NCBI Taxonomy" id="553469"/>
    <lineage>
        <taxon>Archaea</taxon>
        <taxon>Methanobacteriati</taxon>
        <taxon>Methanobacteriota</taxon>
        <taxon>Stenosarchaea group</taxon>
        <taxon>Halobacteria</taxon>
        <taxon>Halobacteriales</taxon>
        <taxon>Haloferacaceae</taxon>
        <taxon>Halogeometricum</taxon>
    </lineage>
</organism>
<comment type="similarity">
    <text evidence="1 5 6">Belongs to the peptidase S8 family.</text>
</comment>
<evidence type="ECO:0000256" key="6">
    <source>
        <dbReference type="RuleBase" id="RU003355"/>
    </source>
</evidence>
<evidence type="ECO:0000256" key="3">
    <source>
        <dbReference type="ARBA" id="ARBA00022801"/>
    </source>
</evidence>
<sequence>MFEIRTDPQITTGRTGGVVTVSDIRAIHGLPDPASDDAPSGAGLTVAVMDSGVDESHEVFDGIEVEHHNFTGAPDEPYDDVGHGTAVAGLIAQLSPGIERIVDLRIFGKSGSGNSKPIFDAYDWARSHADELATINLSWGSSERNREIDHEHTRLMNAGVQDVVSAGNTGETSGSPATAMDAYGIGAMTEERELTRFSSYNPGAVENPDTVALGKDVRLPRATDTSLGTVLDDDYVKASGTSFSAPIATAAMNLFVEVRKRASELPFERTAVDIPGTPEDVHGYIRYDRAVESDAAGAEVELFDLPFTDYEGVALPAGWANGATRAVLERESDRETVVRFER</sequence>
<evidence type="ECO:0000256" key="2">
    <source>
        <dbReference type="ARBA" id="ARBA00022670"/>
    </source>
</evidence>
<keyword evidence="9" id="KW-1185">Reference proteome</keyword>
<dbReference type="Pfam" id="PF00082">
    <property type="entry name" value="Peptidase_S8"/>
    <property type="match status" value="1"/>
</dbReference>
<dbReference type="PROSITE" id="PS00136">
    <property type="entry name" value="SUBTILASE_ASP"/>
    <property type="match status" value="1"/>
</dbReference>
<name>A0A1I6ITD3_9EURY</name>
<keyword evidence="4 5" id="KW-0720">Serine protease</keyword>
<dbReference type="AlphaFoldDB" id="A0A1I6ITD3"/>
<feature type="domain" description="Peptidase S8/S53" evidence="7">
    <location>
        <begin position="41"/>
        <end position="260"/>
    </location>
</feature>
<dbReference type="GO" id="GO:0004252">
    <property type="term" value="F:serine-type endopeptidase activity"/>
    <property type="evidence" value="ECO:0007669"/>
    <property type="project" value="UniProtKB-UniRule"/>
</dbReference>
<dbReference type="InterPro" id="IPR023828">
    <property type="entry name" value="Peptidase_S8_Ser-AS"/>
</dbReference>
<feature type="active site" description="Charge relay system" evidence="5">
    <location>
        <position position="50"/>
    </location>
</feature>
<dbReference type="PROSITE" id="PS51892">
    <property type="entry name" value="SUBTILASE"/>
    <property type="match status" value="1"/>
</dbReference>
<reference evidence="9" key="1">
    <citation type="submission" date="2016-10" db="EMBL/GenBank/DDBJ databases">
        <authorList>
            <person name="Varghese N."/>
            <person name="Submissions S."/>
        </authorList>
    </citation>
    <scope>NUCLEOTIDE SEQUENCE [LARGE SCALE GENOMIC DNA]</scope>
    <source>
        <strain evidence="9">CGMCC 1.7736</strain>
    </source>
</reference>
<keyword evidence="2 5" id="KW-0645">Protease</keyword>
<dbReference type="PRINTS" id="PR00723">
    <property type="entry name" value="SUBTILISIN"/>
</dbReference>
<dbReference type="STRING" id="553469.SAMN04487947_3626"/>
<dbReference type="RefSeq" id="WP_089810255.1">
    <property type="nucleotide sequence ID" value="NZ_FOYT01000004.1"/>
</dbReference>
<evidence type="ECO:0000256" key="5">
    <source>
        <dbReference type="PROSITE-ProRule" id="PRU01240"/>
    </source>
</evidence>
<dbReference type="Gene3D" id="3.40.50.200">
    <property type="entry name" value="Peptidase S8/S53 domain"/>
    <property type="match status" value="1"/>
</dbReference>
<evidence type="ECO:0000256" key="4">
    <source>
        <dbReference type="ARBA" id="ARBA00022825"/>
    </source>
</evidence>
<dbReference type="GO" id="GO:0006508">
    <property type="term" value="P:proteolysis"/>
    <property type="evidence" value="ECO:0007669"/>
    <property type="project" value="UniProtKB-KW"/>
</dbReference>
<dbReference type="SUPFAM" id="SSF52743">
    <property type="entry name" value="Subtilisin-like"/>
    <property type="match status" value="1"/>
</dbReference>
<dbReference type="Proteomes" id="UP000198531">
    <property type="component" value="Unassembled WGS sequence"/>
</dbReference>
<dbReference type="OrthoDB" id="27270at2157"/>
<dbReference type="EMBL" id="FOYT01000004">
    <property type="protein sequence ID" value="SFR69490.1"/>
    <property type="molecule type" value="Genomic_DNA"/>
</dbReference>
<accession>A0A1I6ITD3</accession>
<evidence type="ECO:0000256" key="1">
    <source>
        <dbReference type="ARBA" id="ARBA00011073"/>
    </source>
</evidence>
<protein>
    <submittedName>
        <fullName evidence="8">Subtilase family protein</fullName>
    </submittedName>
</protein>
<proteinExistence type="inferred from homology"/>
<keyword evidence="3 5" id="KW-0378">Hydrolase</keyword>
<evidence type="ECO:0000313" key="8">
    <source>
        <dbReference type="EMBL" id="SFR69490.1"/>
    </source>
</evidence>
<dbReference type="PANTHER" id="PTHR43806:SF11">
    <property type="entry name" value="CEREVISIN-RELATED"/>
    <property type="match status" value="1"/>
</dbReference>
<evidence type="ECO:0000313" key="9">
    <source>
        <dbReference type="Proteomes" id="UP000198531"/>
    </source>
</evidence>